<name>A0ABM3FI17_NEOLC</name>
<evidence type="ECO:0000313" key="4">
    <source>
        <dbReference type="RefSeq" id="XP_046587647.1"/>
    </source>
</evidence>
<gene>
    <name evidence="4" type="primary">LOC107219657</name>
</gene>
<feature type="region of interest" description="Disordered" evidence="1">
    <location>
        <begin position="959"/>
        <end position="994"/>
    </location>
</feature>
<feature type="domain" description="Mab-21-like HhH/H2TH-like" evidence="2">
    <location>
        <begin position="352"/>
        <end position="424"/>
    </location>
</feature>
<evidence type="ECO:0000313" key="3">
    <source>
        <dbReference type="Proteomes" id="UP000829291"/>
    </source>
</evidence>
<evidence type="ECO:0000259" key="2">
    <source>
        <dbReference type="Pfam" id="PF20266"/>
    </source>
</evidence>
<feature type="region of interest" description="Disordered" evidence="1">
    <location>
        <begin position="852"/>
        <end position="896"/>
    </location>
</feature>
<dbReference type="PANTHER" id="PTHR10656:SF70">
    <property type="entry name" value="PROTEIN MAB-21-RELATED"/>
    <property type="match status" value="1"/>
</dbReference>
<dbReference type="Pfam" id="PF20266">
    <property type="entry name" value="Mab-21_C"/>
    <property type="match status" value="1"/>
</dbReference>
<dbReference type="PANTHER" id="PTHR10656">
    <property type="entry name" value="CELL FATE DETERMINING PROTEIN MAB21-RELATED"/>
    <property type="match status" value="1"/>
</dbReference>
<keyword evidence="3" id="KW-1185">Reference proteome</keyword>
<proteinExistence type="predicted"/>
<dbReference type="GeneID" id="107219657"/>
<organism evidence="3 4">
    <name type="scientific">Neodiprion lecontei</name>
    <name type="common">Redheaded pine sawfly</name>
    <dbReference type="NCBI Taxonomy" id="441921"/>
    <lineage>
        <taxon>Eukaryota</taxon>
        <taxon>Metazoa</taxon>
        <taxon>Ecdysozoa</taxon>
        <taxon>Arthropoda</taxon>
        <taxon>Hexapoda</taxon>
        <taxon>Insecta</taxon>
        <taxon>Pterygota</taxon>
        <taxon>Neoptera</taxon>
        <taxon>Endopterygota</taxon>
        <taxon>Hymenoptera</taxon>
        <taxon>Tenthredinoidea</taxon>
        <taxon>Diprionidae</taxon>
        <taxon>Diprioninae</taxon>
        <taxon>Neodiprion</taxon>
    </lineage>
</organism>
<dbReference type="Proteomes" id="UP000829291">
    <property type="component" value="Chromosome 2"/>
</dbReference>
<sequence>MGCAPSGISGKGGLRLMATKITFSKDELDNLNDYFTKSVADSMGENADTATIEATVERLLQRLLVGVGNIDGRFSSMFLISLNDRSRIKQLKFEYLVRLDALSSPGLTSDQEAPVSVEEDAAMPGFARVRIRGTGAESWGEFLGPGGRLRRDLIKAKLANLLAAATKPGSTNGADERLCWTPGQVVDAEVLEKILKQPDHCRIFYGPAHEEAVLPEPRDHRVALVEDAAGILLRIGIGGSKNREAEVRLSIGVGVSSWSSLADYPRRVPLHHCDALLHLTAAQTGMYVVAVGPYPGARCEDRATLWRVRFPGAETAMKHHYHEDSVPALTETVLGGILDQLRGRGELNIPMKNKDTLRVVSRHVLKTIHWWSLERAGPDPLRSWAPGTLSRHVLTALDEMVTALKCQSLRCYFYPRCNVMLQCAKGGILHHEDSYLSDSRLLESYLTALHQHSTSSIPADLEPSDILENELITRWRRVIASLPRGTMGRHCGYSGKQLEYLALVIREVLKVKKAVLQSGDNVSFLNFPTPGLHSSEPTENLVYLLTLVLRQARDQIYAVTDRRNRKQARRKRLRRRTNNSATAYFERSVDVLVDIVRRDRETAYVDLENNLVLAKTLVKWLYFGMEHDRKTLGPILHPYLGNLFNSSHENAWHVESWRKREEIFNTEMRSLSLFCKLVTTQEVSPANGVVDSLSKGWTWAENVTKMIERSENGLKLVFLADKVARYNLTFANNKGLNMYSTWSKARNVSNAVKRTTIARTNMITISNLLPGTNTADSYGTSKESARHVVLREASPLTSVVSMGRRRGRQRGPGGLVPALVALNKFRILQEVAAVLPHEERIAMLDAVQRVAREASRRSRRSSCPDPRTSGSPRQTYTPRSESNLELPPSPPLSPTTRQHCIIAEHQRQLHREMIEMHDTMTRGLRPRGHLPAWDSASLASWTSSVGSLGRTRLRKHRESTWDGVRGPSPMWDSVSTDGGMGKSRSEEMISREDSPKWNTLERRHRGSDVADFGELGGRLPSWDCLEATLDQKLSKFDVPTEPDSLEVNRDVGIDYLLAANASREYTRKDDDANKCRKAGTQWKAPLLRQTDDMGPKLTLPRDNSLPPARNRGEKTGGKKQIQEKIKRMNSGR</sequence>
<feature type="compositionally biased region" description="Basic and acidic residues" evidence="1">
    <location>
        <begin position="983"/>
        <end position="994"/>
    </location>
</feature>
<protein>
    <submittedName>
        <fullName evidence="4">Uncharacterized protein LOC107219657</fullName>
    </submittedName>
</protein>
<dbReference type="RefSeq" id="XP_046587647.1">
    <property type="nucleotide sequence ID" value="XM_046731691.1"/>
</dbReference>
<dbReference type="InterPro" id="IPR046906">
    <property type="entry name" value="Mab-21_HhH/H2TH-like"/>
</dbReference>
<dbReference type="Gene3D" id="1.10.1410.40">
    <property type="match status" value="1"/>
</dbReference>
<reference evidence="4" key="1">
    <citation type="submission" date="2025-08" db="UniProtKB">
        <authorList>
            <consortium name="RefSeq"/>
        </authorList>
    </citation>
    <scope>IDENTIFICATION</scope>
    <source>
        <tissue evidence="4">Thorax and Abdomen</tissue>
    </source>
</reference>
<feature type="compositionally biased region" description="Basic and acidic residues" evidence="1">
    <location>
        <begin position="1110"/>
        <end position="1126"/>
    </location>
</feature>
<feature type="region of interest" description="Disordered" evidence="1">
    <location>
        <begin position="1067"/>
        <end position="1132"/>
    </location>
</feature>
<evidence type="ECO:0000256" key="1">
    <source>
        <dbReference type="SAM" id="MobiDB-lite"/>
    </source>
</evidence>
<feature type="compositionally biased region" description="Polar residues" evidence="1">
    <location>
        <begin position="868"/>
        <end position="877"/>
    </location>
</feature>
<accession>A0ABM3FI17</accession>